<dbReference type="InterPro" id="IPR052024">
    <property type="entry name" value="Methanogen_methyltrans"/>
</dbReference>
<dbReference type="PANTHER" id="PTHR47099:SF1">
    <property type="entry name" value="METHYLCOBAMIDE:COM METHYLTRANSFERASE MTBA"/>
    <property type="match status" value="1"/>
</dbReference>
<dbReference type="GO" id="GO:0006779">
    <property type="term" value="P:porphyrin-containing compound biosynthetic process"/>
    <property type="evidence" value="ECO:0007669"/>
    <property type="project" value="InterPro"/>
</dbReference>
<evidence type="ECO:0000313" key="2">
    <source>
        <dbReference type="EMBL" id="GAI35289.1"/>
    </source>
</evidence>
<dbReference type="SUPFAM" id="SSF51726">
    <property type="entry name" value="UROD/MetE-like"/>
    <property type="match status" value="1"/>
</dbReference>
<dbReference type="PANTHER" id="PTHR47099">
    <property type="entry name" value="METHYLCOBAMIDE:COM METHYLTRANSFERASE MTBA"/>
    <property type="match status" value="1"/>
</dbReference>
<organism evidence="2">
    <name type="scientific">marine sediment metagenome</name>
    <dbReference type="NCBI Taxonomy" id="412755"/>
    <lineage>
        <taxon>unclassified sequences</taxon>
        <taxon>metagenomes</taxon>
        <taxon>ecological metagenomes</taxon>
    </lineage>
</organism>
<dbReference type="Gene3D" id="3.20.20.210">
    <property type="match status" value="1"/>
</dbReference>
<proteinExistence type="predicted"/>
<sequence length="221" mass="25105">PPFDRPRNVGIFGGNLFELPQMLYRMDNYLMYMGLYPQAVTKLSEKLCSIHMENLEKWLGAVGQYIDIVLFGDDLGGQNAPLISIDMYRRFYKPYHKKLWSRARQLADVKVMLHCCGSIEPFLEDMIEAGLDAINPVQISCSNMNVQTLKNKYGDKMCFWGGGCDTRDILPSADHDDIAKHVKQQVQVLKPNGGFVFQQVHNIMADVPPQNIIAMFNAVND</sequence>
<dbReference type="InterPro" id="IPR038071">
    <property type="entry name" value="UROD/MetE-like_sf"/>
</dbReference>
<dbReference type="Pfam" id="PF01208">
    <property type="entry name" value="URO-D"/>
    <property type="match status" value="1"/>
</dbReference>
<accession>X1PWF2</accession>
<dbReference type="GO" id="GO:0004853">
    <property type="term" value="F:uroporphyrinogen decarboxylase activity"/>
    <property type="evidence" value="ECO:0007669"/>
    <property type="project" value="InterPro"/>
</dbReference>
<reference evidence="2" key="1">
    <citation type="journal article" date="2014" name="Front. Microbiol.">
        <title>High frequency of phylogenetically diverse reductive dehalogenase-homologous genes in deep subseafloor sedimentary metagenomes.</title>
        <authorList>
            <person name="Kawai M."/>
            <person name="Futagami T."/>
            <person name="Toyoda A."/>
            <person name="Takaki Y."/>
            <person name="Nishi S."/>
            <person name="Hori S."/>
            <person name="Arai W."/>
            <person name="Tsubouchi T."/>
            <person name="Morono Y."/>
            <person name="Uchiyama I."/>
            <person name="Ito T."/>
            <person name="Fujiyama A."/>
            <person name="Inagaki F."/>
            <person name="Takami H."/>
        </authorList>
    </citation>
    <scope>NUCLEOTIDE SEQUENCE</scope>
    <source>
        <strain evidence="2">Expedition CK06-06</strain>
    </source>
</reference>
<comment type="caution">
    <text evidence="2">The sequence shown here is derived from an EMBL/GenBank/DDBJ whole genome shotgun (WGS) entry which is preliminary data.</text>
</comment>
<dbReference type="InterPro" id="IPR000257">
    <property type="entry name" value="Uroporphyrinogen_deCOase"/>
</dbReference>
<protein>
    <recommendedName>
        <fullName evidence="1">Uroporphyrinogen decarboxylase (URO-D) domain-containing protein</fullName>
    </recommendedName>
</protein>
<dbReference type="EMBL" id="BARV01024625">
    <property type="protein sequence ID" value="GAI35289.1"/>
    <property type="molecule type" value="Genomic_DNA"/>
</dbReference>
<evidence type="ECO:0000259" key="1">
    <source>
        <dbReference type="Pfam" id="PF01208"/>
    </source>
</evidence>
<dbReference type="AlphaFoldDB" id="X1PWF2"/>
<name>X1PWF2_9ZZZZ</name>
<gene>
    <name evidence="2" type="ORF">S06H3_40167</name>
</gene>
<feature type="domain" description="Uroporphyrinogen decarboxylase (URO-D)" evidence="1">
    <location>
        <begin position="18"/>
        <end position="220"/>
    </location>
</feature>
<feature type="non-terminal residue" evidence="2">
    <location>
        <position position="1"/>
    </location>
</feature>